<dbReference type="InterPro" id="IPR039426">
    <property type="entry name" value="TonB-dep_rcpt-like"/>
</dbReference>
<dbReference type="PROSITE" id="PS52016">
    <property type="entry name" value="TONB_DEPENDENT_REC_3"/>
    <property type="match status" value="1"/>
</dbReference>
<dbReference type="Gene3D" id="2.170.130.10">
    <property type="entry name" value="TonB-dependent receptor, plug domain"/>
    <property type="match status" value="1"/>
</dbReference>
<evidence type="ECO:0000313" key="11">
    <source>
        <dbReference type="EMBL" id="MBD8527371.1"/>
    </source>
</evidence>
<evidence type="ECO:0000256" key="6">
    <source>
        <dbReference type="ARBA" id="ARBA00023136"/>
    </source>
</evidence>
<comment type="subcellular location">
    <subcellularLocation>
        <location evidence="1 8">Cell outer membrane</location>
        <topology evidence="1 8">Multi-pass membrane protein</topology>
    </subcellularLocation>
</comment>
<evidence type="ECO:0000256" key="2">
    <source>
        <dbReference type="ARBA" id="ARBA00022448"/>
    </source>
</evidence>
<keyword evidence="4 8" id="KW-0812">Transmembrane</keyword>
<sequence length="758" mass="84868">MRWQNAAKLSLLSLALAGPAAAEQDFMALSLEELMGLDISVASRVASRVDRQPSSVTIIDRSQLAASGARTLSEALMLFVPGYFLVEDQDDTIAGMRGLAPDNNSKIMFMLDGRSLNADWFWGPPDALLNGLDLEFIERVEVIRGPGSVTQGQGALLAVVNIVTAPAADTESRQQFAFQFGEFGRLGASWQGRFRLSGDGYMNLYLSDGEFEGQAYRNEGLGQQVEQGISVYERNHHLKRGDYTNALLKAGWGGWTFALQRFDQLRDLYNWRRDREQVRQVLTSVTLSYRAALATGEVNVDLYHDIDDYELRSHGNSRPEALRQLVPGLIMGGHRENRSGLRALWSSEELWQRHRLALGFEYNALSAGHANQRGDNFIVNTQDAVLQLGRPLLNQLNRWVIPKRTQIRSVFVEDFVRLSDQWEAFLAARWDSHPDWGSKVSPRIGMLWSQSETSLWRLSVQSGFRGAVGVSYSGGFEGDGLLREANFSEVENNPYFAANGNQNLTSVRPEELRSLELAWRWQPSEHWQLNAVGFFNTTRNVIGVGAYFLEDDQARAEAVAAGTHIGSDRIGDWGGVFFFQNNSGELRHRGAEVALEYRRDDLGFRLRASHSHVRVLDADPGQFGSGNIYVTGSPDDPQSRSFPQDVSRLWLHWQPAFGQRRISVDYLHLHYPRWLPPIQIDSDGRPFTPSLDGNSIGNLTLSWRPSPCQSCELSLQLKNVWNATALYPATSVAGEGEGNLGVPGLERRSAWVTLRFGF</sequence>
<evidence type="ECO:0000256" key="5">
    <source>
        <dbReference type="ARBA" id="ARBA00022729"/>
    </source>
</evidence>
<evidence type="ECO:0000256" key="9">
    <source>
        <dbReference type="SAM" id="SignalP"/>
    </source>
</evidence>
<dbReference type="EMBL" id="JACYTR010000049">
    <property type="protein sequence ID" value="MBD8527371.1"/>
    <property type="molecule type" value="Genomic_DNA"/>
</dbReference>
<keyword evidence="2 8" id="KW-0813">Transport</keyword>
<evidence type="ECO:0000256" key="1">
    <source>
        <dbReference type="ARBA" id="ARBA00004571"/>
    </source>
</evidence>
<keyword evidence="6 8" id="KW-0472">Membrane</keyword>
<dbReference type="PANTHER" id="PTHR30069">
    <property type="entry name" value="TONB-DEPENDENT OUTER MEMBRANE RECEPTOR"/>
    <property type="match status" value="1"/>
</dbReference>
<keyword evidence="3 8" id="KW-1134">Transmembrane beta strand</keyword>
<dbReference type="Proteomes" id="UP000613768">
    <property type="component" value="Unassembled WGS sequence"/>
</dbReference>
<dbReference type="PANTHER" id="PTHR30069:SF29">
    <property type="entry name" value="HEMOGLOBIN AND HEMOGLOBIN-HAPTOGLOBIN-BINDING PROTEIN 1-RELATED"/>
    <property type="match status" value="1"/>
</dbReference>
<dbReference type="GO" id="GO:0044718">
    <property type="term" value="P:siderophore transmembrane transport"/>
    <property type="evidence" value="ECO:0007669"/>
    <property type="project" value="TreeGrafter"/>
</dbReference>
<dbReference type="Pfam" id="PF07715">
    <property type="entry name" value="Plug"/>
    <property type="match status" value="1"/>
</dbReference>
<protein>
    <submittedName>
        <fullName evidence="11">TonB-dependent receptor plug domain-containing protein</fullName>
    </submittedName>
</protein>
<reference evidence="11 12" key="1">
    <citation type="submission" date="2020-09" db="EMBL/GenBank/DDBJ databases">
        <title>Pseudoxanthomonas sp. CAU 1598 isolated from sand of Yaerae Beach.</title>
        <authorList>
            <person name="Kim W."/>
        </authorList>
    </citation>
    <scope>NUCLEOTIDE SEQUENCE [LARGE SCALE GENOMIC DNA]</scope>
    <source>
        <strain evidence="11 12">CAU 1598</strain>
    </source>
</reference>
<dbReference type="InterPro" id="IPR036942">
    <property type="entry name" value="Beta-barrel_TonB_sf"/>
</dbReference>
<keyword evidence="7 8" id="KW-0998">Cell outer membrane</keyword>
<feature type="chain" id="PRO_5043408459" evidence="9">
    <location>
        <begin position="23"/>
        <end position="758"/>
    </location>
</feature>
<evidence type="ECO:0000256" key="7">
    <source>
        <dbReference type="ARBA" id="ARBA00023237"/>
    </source>
</evidence>
<feature type="signal peptide" evidence="9">
    <location>
        <begin position="1"/>
        <end position="22"/>
    </location>
</feature>
<dbReference type="InterPro" id="IPR037066">
    <property type="entry name" value="Plug_dom_sf"/>
</dbReference>
<dbReference type="RefSeq" id="WP_192030792.1">
    <property type="nucleotide sequence ID" value="NZ_JACYTR010000049.1"/>
</dbReference>
<comment type="similarity">
    <text evidence="8">Belongs to the TonB-dependent receptor family.</text>
</comment>
<dbReference type="InterPro" id="IPR012910">
    <property type="entry name" value="Plug_dom"/>
</dbReference>
<keyword evidence="5 9" id="KW-0732">Signal</keyword>
<dbReference type="GO" id="GO:0009279">
    <property type="term" value="C:cell outer membrane"/>
    <property type="evidence" value="ECO:0007669"/>
    <property type="project" value="UniProtKB-SubCell"/>
</dbReference>
<evidence type="ECO:0000256" key="8">
    <source>
        <dbReference type="PROSITE-ProRule" id="PRU01360"/>
    </source>
</evidence>
<keyword evidence="12" id="KW-1185">Reference proteome</keyword>
<proteinExistence type="inferred from homology"/>
<evidence type="ECO:0000256" key="4">
    <source>
        <dbReference type="ARBA" id="ARBA00022692"/>
    </source>
</evidence>
<dbReference type="SUPFAM" id="SSF56935">
    <property type="entry name" value="Porins"/>
    <property type="match status" value="1"/>
</dbReference>
<name>A0AAW3ZMS2_9GAMM</name>
<keyword evidence="11" id="KW-0675">Receptor</keyword>
<evidence type="ECO:0000313" key="12">
    <source>
        <dbReference type="Proteomes" id="UP000613768"/>
    </source>
</evidence>
<evidence type="ECO:0000259" key="10">
    <source>
        <dbReference type="Pfam" id="PF07715"/>
    </source>
</evidence>
<comment type="caution">
    <text evidence="11">The sequence shown here is derived from an EMBL/GenBank/DDBJ whole genome shotgun (WGS) entry which is preliminary data.</text>
</comment>
<dbReference type="AlphaFoldDB" id="A0AAW3ZMS2"/>
<feature type="domain" description="TonB-dependent receptor plug" evidence="10">
    <location>
        <begin position="50"/>
        <end position="156"/>
    </location>
</feature>
<accession>A0AAW3ZMS2</accession>
<dbReference type="GO" id="GO:0015344">
    <property type="term" value="F:siderophore uptake transmembrane transporter activity"/>
    <property type="evidence" value="ECO:0007669"/>
    <property type="project" value="TreeGrafter"/>
</dbReference>
<gene>
    <name evidence="11" type="ORF">IFO71_16635</name>
</gene>
<organism evidence="11 12">
    <name type="scientific">Pseudomarimonas arenosa</name>
    <dbReference type="NCBI Taxonomy" id="2774145"/>
    <lineage>
        <taxon>Bacteria</taxon>
        <taxon>Pseudomonadati</taxon>
        <taxon>Pseudomonadota</taxon>
        <taxon>Gammaproteobacteria</taxon>
        <taxon>Lysobacterales</taxon>
        <taxon>Lysobacteraceae</taxon>
        <taxon>Pseudomarimonas</taxon>
    </lineage>
</organism>
<dbReference type="Gene3D" id="2.40.170.20">
    <property type="entry name" value="TonB-dependent receptor, beta-barrel domain"/>
    <property type="match status" value="1"/>
</dbReference>
<evidence type="ECO:0000256" key="3">
    <source>
        <dbReference type="ARBA" id="ARBA00022452"/>
    </source>
</evidence>